<organism evidence="2 3">
    <name type="scientific">Palleronia abyssalis</name>
    <dbReference type="NCBI Taxonomy" id="1501240"/>
    <lineage>
        <taxon>Bacteria</taxon>
        <taxon>Pseudomonadati</taxon>
        <taxon>Pseudomonadota</taxon>
        <taxon>Alphaproteobacteria</taxon>
        <taxon>Rhodobacterales</taxon>
        <taxon>Roseobacteraceae</taxon>
        <taxon>Palleronia</taxon>
    </lineage>
</organism>
<dbReference type="InterPro" id="IPR019225">
    <property type="entry name" value="DUF2155"/>
</dbReference>
<evidence type="ECO:0000313" key="2">
    <source>
        <dbReference type="EMBL" id="SPJ24062.1"/>
    </source>
</evidence>
<name>A0A2R8BV81_9RHOB</name>
<evidence type="ECO:0000256" key="1">
    <source>
        <dbReference type="SAM" id="SignalP"/>
    </source>
</evidence>
<feature type="chain" id="PRO_5015317986" description="DUF2155 domain-containing protein" evidence="1">
    <location>
        <begin position="18"/>
        <end position="159"/>
    </location>
</feature>
<dbReference type="Pfam" id="PF09923">
    <property type="entry name" value="DUF2155"/>
    <property type="match status" value="1"/>
</dbReference>
<dbReference type="AlphaFoldDB" id="A0A2R8BV81"/>
<keyword evidence="1" id="KW-0732">Signal</keyword>
<proteinExistence type="predicted"/>
<keyword evidence="3" id="KW-1185">Reference proteome</keyword>
<feature type="signal peptide" evidence="1">
    <location>
        <begin position="1"/>
        <end position="17"/>
    </location>
</feature>
<accession>A0A2R8BV81</accession>
<reference evidence="3" key="1">
    <citation type="submission" date="2018-03" db="EMBL/GenBank/DDBJ databases">
        <authorList>
            <person name="Rodrigo-Torres L."/>
            <person name="Arahal R. D."/>
            <person name="Lucena T."/>
        </authorList>
    </citation>
    <scope>NUCLEOTIDE SEQUENCE [LARGE SCALE GENOMIC DNA]</scope>
    <source>
        <strain evidence="3">CECT 8504</strain>
    </source>
</reference>
<sequence length="159" mass="17534">MIRAVLLLSAFALPVAAQEIQQIPGAEEMFSGEDDGDIMKQDWENGILIPLNQDEPEETRERVAQGSAAVLRGLDKLTGDVRDLEIGVGQTQTLGRIEVTLSECRYPEANPVGNAYAYLTIRERGDDAPAFTGWMVAASPALNPMEHPRYDVWVMRCTT</sequence>
<evidence type="ECO:0008006" key="4">
    <source>
        <dbReference type="Google" id="ProtNLM"/>
    </source>
</evidence>
<evidence type="ECO:0000313" key="3">
    <source>
        <dbReference type="Proteomes" id="UP000244912"/>
    </source>
</evidence>
<dbReference type="EMBL" id="ONZF01000003">
    <property type="protein sequence ID" value="SPJ24062.1"/>
    <property type="molecule type" value="Genomic_DNA"/>
</dbReference>
<protein>
    <recommendedName>
        <fullName evidence="4">DUF2155 domain-containing protein</fullName>
    </recommendedName>
</protein>
<dbReference type="RefSeq" id="WP_245897576.1">
    <property type="nucleotide sequence ID" value="NZ_ONZF01000003.1"/>
</dbReference>
<gene>
    <name evidence="2" type="ORF">PAA8504_01887</name>
</gene>
<dbReference type="Proteomes" id="UP000244912">
    <property type="component" value="Unassembled WGS sequence"/>
</dbReference>